<dbReference type="Proteomes" id="UP000463224">
    <property type="component" value="Unassembled WGS sequence"/>
</dbReference>
<sequence>MSALLVIQDAVEQLPITNIPSTIEGTDDPDVVSLRAALNMTGRALVARHNWNTLGKSFAFIATGGTPQQEALPDDWRTSFSNASVWRSGSSFSPLSGPCAPDAWHRLLTVPGAGFPGYWRQFGGNLEILGVASGETLSVQYVSKGWVVPISGGVNKERVSKDDDAFAFPEYLLTLGTVYNWLSMKNLPYAQEMADFEHQLELDISADRAARPVNTSWPVDPMVASRTWPGIITP</sequence>
<proteinExistence type="predicted"/>
<comment type="caution">
    <text evidence="1">The sequence shown here is derived from an EMBL/GenBank/DDBJ whole genome shotgun (WGS) entry which is preliminary data.</text>
</comment>
<dbReference type="AlphaFoldDB" id="A0A844QK99"/>
<accession>A0A844QK99</accession>
<evidence type="ECO:0000313" key="1">
    <source>
        <dbReference type="EMBL" id="MVB00053.1"/>
    </source>
</evidence>
<dbReference type="EMBL" id="WPHG01000010">
    <property type="protein sequence ID" value="MVB00053.1"/>
    <property type="molecule type" value="Genomic_DNA"/>
</dbReference>
<dbReference type="RefSeq" id="WP_156715882.1">
    <property type="nucleotide sequence ID" value="NZ_WPHG01000010.1"/>
</dbReference>
<gene>
    <name evidence="1" type="ORF">GN330_22640</name>
</gene>
<reference evidence="1 2" key="1">
    <citation type="submission" date="2019-12" db="EMBL/GenBank/DDBJ databases">
        <title>Nitratireductor arenosus sp. nov., Isolated from sea sand, Jeju island, South Korea.</title>
        <authorList>
            <person name="Kim W."/>
        </authorList>
    </citation>
    <scope>NUCLEOTIDE SEQUENCE [LARGE SCALE GENOMIC DNA]</scope>
    <source>
        <strain evidence="1 2">CAU 1489</strain>
    </source>
</reference>
<organism evidence="1 2">
    <name type="scientific">Nitratireductor arenosus</name>
    <dbReference type="NCBI Taxonomy" id="2682096"/>
    <lineage>
        <taxon>Bacteria</taxon>
        <taxon>Pseudomonadati</taxon>
        <taxon>Pseudomonadota</taxon>
        <taxon>Alphaproteobacteria</taxon>
        <taxon>Hyphomicrobiales</taxon>
        <taxon>Phyllobacteriaceae</taxon>
        <taxon>Nitratireductor</taxon>
    </lineage>
</organism>
<protein>
    <submittedName>
        <fullName evidence="1">Uncharacterized protein</fullName>
    </submittedName>
</protein>
<name>A0A844QK99_9HYPH</name>
<evidence type="ECO:0000313" key="2">
    <source>
        <dbReference type="Proteomes" id="UP000463224"/>
    </source>
</evidence>
<keyword evidence="2" id="KW-1185">Reference proteome</keyword>